<keyword evidence="2" id="KW-1185">Reference proteome</keyword>
<dbReference type="AlphaFoldDB" id="A0A345E4V3"/>
<accession>A0A345E4V3</accession>
<reference evidence="1 2" key="1">
    <citation type="submission" date="2018-07" db="EMBL/GenBank/DDBJ databases">
        <title>Genome sequences of Haloplanus sp. CBA1113.</title>
        <authorList>
            <person name="Kim Y.B."/>
            <person name="Roh S.W."/>
        </authorList>
    </citation>
    <scope>NUCLEOTIDE SEQUENCE [LARGE SCALE GENOMIC DNA]</scope>
    <source>
        <strain evidence="1 2">CBA1113</strain>
    </source>
</reference>
<dbReference type="EMBL" id="CP031150">
    <property type="protein sequence ID" value="AXG07225.1"/>
    <property type="molecule type" value="Genomic_DNA"/>
</dbReference>
<organism evidence="1 2">
    <name type="scientific">Haloplanus rubicundus</name>
    <dbReference type="NCBI Taxonomy" id="1547898"/>
    <lineage>
        <taxon>Archaea</taxon>
        <taxon>Methanobacteriati</taxon>
        <taxon>Methanobacteriota</taxon>
        <taxon>Stenosarchaea group</taxon>
        <taxon>Halobacteria</taxon>
        <taxon>Halobacteriales</taxon>
        <taxon>Haloferacaceae</taxon>
        <taxon>Haloplanus</taxon>
    </lineage>
</organism>
<dbReference type="Proteomes" id="UP000253273">
    <property type="component" value="Chromosome"/>
</dbReference>
<evidence type="ECO:0000313" key="2">
    <source>
        <dbReference type="Proteomes" id="UP000253273"/>
    </source>
</evidence>
<dbReference type="KEGG" id="haj:DU500_12780"/>
<proteinExistence type="predicted"/>
<dbReference type="OrthoDB" id="350682at2157"/>
<protein>
    <submittedName>
        <fullName evidence="1">Uncharacterized protein</fullName>
    </submittedName>
</protein>
<dbReference type="RefSeq" id="WP_114586357.1">
    <property type="nucleotide sequence ID" value="NZ_CP031150.1"/>
</dbReference>
<sequence length="90" mass="10414">MTTYVPSYLRPLSQIRTGNQSRVDEKAEKVEVIRCQGSQPLAFEQHETVKLWVNERAYHGKTKVTSDKEITTTEEGHNTLRAFDYLLDND</sequence>
<name>A0A345E4V3_9EURY</name>
<dbReference type="GeneID" id="37284275"/>
<gene>
    <name evidence="1" type="ORF">DU500_12780</name>
</gene>
<evidence type="ECO:0000313" key="1">
    <source>
        <dbReference type="EMBL" id="AXG07225.1"/>
    </source>
</evidence>